<gene>
    <name evidence="2" type="ORF">GCM10007380_09260</name>
</gene>
<protein>
    <recommendedName>
        <fullName evidence="1">DUF7878 domain-containing protein</fullName>
    </recommendedName>
</protein>
<evidence type="ECO:0000313" key="2">
    <source>
        <dbReference type="EMBL" id="GGI11721.1"/>
    </source>
</evidence>
<dbReference type="OrthoDB" id="2426838at2"/>
<dbReference type="RefSeq" id="WP_087999160.1">
    <property type="nucleotide sequence ID" value="NZ_BMHB01000001.1"/>
</dbReference>
<comment type="caution">
    <text evidence="2">The sequence shown here is derived from an EMBL/GenBank/DDBJ whole genome shotgun (WGS) entry which is preliminary data.</text>
</comment>
<dbReference type="AlphaFoldDB" id="A0A8J3EWG6"/>
<keyword evidence="3" id="KW-1185">Reference proteome</keyword>
<dbReference type="Pfam" id="PF25297">
    <property type="entry name" value="DUF7878"/>
    <property type="match status" value="1"/>
</dbReference>
<organism evidence="2 3">
    <name type="scientific">Gottfriedia solisilvae</name>
    <dbReference type="NCBI Taxonomy" id="1516104"/>
    <lineage>
        <taxon>Bacteria</taxon>
        <taxon>Bacillati</taxon>
        <taxon>Bacillota</taxon>
        <taxon>Bacilli</taxon>
        <taxon>Bacillales</taxon>
        <taxon>Bacillaceae</taxon>
        <taxon>Gottfriedia</taxon>
    </lineage>
</organism>
<sequence length="141" mass="16716">MDVNFSFILDTEIPSGPAYTAYKEGYIEGQLTICLNGKVFFDEPYINLAEFGIQLGKWLLKIQSGNRENMDYETIDHDEIIINFNYTADEYWFIYSIWQNFESDEYVDTKSLVKAVKDFLQELNKELHDIHYMFTLDEFID</sequence>
<name>A0A8J3EWG6_9BACI</name>
<reference evidence="3" key="1">
    <citation type="journal article" date="2019" name="Int. J. Syst. Evol. Microbiol.">
        <title>The Global Catalogue of Microorganisms (GCM) 10K type strain sequencing project: providing services to taxonomists for standard genome sequencing and annotation.</title>
        <authorList>
            <consortium name="The Broad Institute Genomics Platform"/>
            <consortium name="The Broad Institute Genome Sequencing Center for Infectious Disease"/>
            <person name="Wu L."/>
            <person name="Ma J."/>
        </authorList>
    </citation>
    <scope>NUCLEOTIDE SEQUENCE [LARGE SCALE GENOMIC DNA]</scope>
    <source>
        <strain evidence="3">CGMCC 1.14993</strain>
    </source>
</reference>
<feature type="domain" description="DUF7878" evidence="1">
    <location>
        <begin position="16"/>
        <end position="128"/>
    </location>
</feature>
<proteinExistence type="predicted"/>
<evidence type="ECO:0000313" key="3">
    <source>
        <dbReference type="Proteomes" id="UP000626244"/>
    </source>
</evidence>
<dbReference type="EMBL" id="BMHB01000001">
    <property type="protein sequence ID" value="GGI11721.1"/>
    <property type="molecule type" value="Genomic_DNA"/>
</dbReference>
<accession>A0A8J3EWG6</accession>
<dbReference type="Proteomes" id="UP000626244">
    <property type="component" value="Unassembled WGS sequence"/>
</dbReference>
<evidence type="ECO:0000259" key="1">
    <source>
        <dbReference type="Pfam" id="PF25297"/>
    </source>
</evidence>
<dbReference type="InterPro" id="IPR057200">
    <property type="entry name" value="DUF7878"/>
</dbReference>